<evidence type="ECO:0000313" key="5">
    <source>
        <dbReference type="EMBL" id="PVU75655.1"/>
    </source>
</evidence>
<protein>
    <recommendedName>
        <fullName evidence="1 2">Argininosuccinate lyase</fullName>
        <shortName evidence="1">ASAL</shortName>
        <ecNumber evidence="1 2">4.3.2.1</ecNumber>
    </recommendedName>
    <alternativeName>
        <fullName evidence="1">Arginosuccinase</fullName>
    </alternativeName>
</protein>
<dbReference type="PRINTS" id="PR00145">
    <property type="entry name" value="ARGSUCLYASE"/>
</dbReference>
<comment type="caution">
    <text evidence="5">The sequence shown here is derived from an EMBL/GenBank/DDBJ whole genome shotgun (WGS) entry which is preliminary data.</text>
</comment>
<keyword evidence="1" id="KW-0028">Amino-acid biosynthesis</keyword>
<dbReference type="PRINTS" id="PR00149">
    <property type="entry name" value="FUMRATELYASE"/>
</dbReference>
<dbReference type="InterPro" id="IPR022761">
    <property type="entry name" value="Fumarate_lyase_N"/>
</dbReference>
<reference evidence="5 6" key="1">
    <citation type="journal article" date="2015" name="Appl. Environ. Microbiol.">
        <title>Nanoarchaeota, Their Sulfolobales Host, and Nanoarchaeota Virus Distribution across Yellowstone National Park Hot Springs.</title>
        <authorList>
            <person name="Munson-McGee J.H."/>
            <person name="Field E.K."/>
            <person name="Bateson M."/>
            <person name="Rooney C."/>
            <person name="Stepanauskas R."/>
            <person name="Young M.J."/>
        </authorList>
    </citation>
    <scope>NUCLEOTIDE SEQUENCE [LARGE SCALE GENOMIC DNA]</scope>
    <source>
        <strain evidence="5">SCGC AC-742_N10</strain>
    </source>
</reference>
<dbReference type="UniPathway" id="UPA00068">
    <property type="reaction ID" value="UER00114"/>
</dbReference>
<evidence type="ECO:0000313" key="6">
    <source>
        <dbReference type="Proteomes" id="UP000245638"/>
    </source>
</evidence>
<accession>A0A2T9X6I6</accession>
<comment type="catalytic activity">
    <reaction evidence="1">
        <text>2-(N(omega)-L-arginino)succinate = fumarate + L-arginine</text>
        <dbReference type="Rhea" id="RHEA:24020"/>
        <dbReference type="ChEBI" id="CHEBI:29806"/>
        <dbReference type="ChEBI" id="CHEBI:32682"/>
        <dbReference type="ChEBI" id="CHEBI:57472"/>
        <dbReference type="EC" id="4.3.2.1"/>
    </reaction>
</comment>
<dbReference type="InterPro" id="IPR008948">
    <property type="entry name" value="L-Aspartase-like"/>
</dbReference>
<dbReference type="Pfam" id="PF00206">
    <property type="entry name" value="Lyase_1"/>
    <property type="match status" value="1"/>
</dbReference>
<keyword evidence="1" id="KW-0963">Cytoplasm</keyword>
<dbReference type="CDD" id="cd01359">
    <property type="entry name" value="Argininosuccinate_lyase"/>
    <property type="match status" value="1"/>
</dbReference>
<dbReference type="InterPro" id="IPR009049">
    <property type="entry name" value="Argininosuccinate_lyase"/>
</dbReference>
<dbReference type="PANTHER" id="PTHR43814:SF1">
    <property type="entry name" value="ARGININOSUCCINATE LYASE"/>
    <property type="match status" value="1"/>
</dbReference>
<dbReference type="EC" id="4.3.2.1" evidence="1 2"/>
<feature type="coiled-coil region" evidence="3">
    <location>
        <begin position="406"/>
        <end position="440"/>
    </location>
</feature>
<evidence type="ECO:0000256" key="3">
    <source>
        <dbReference type="SAM" id="Coils"/>
    </source>
</evidence>
<keyword evidence="1 5" id="KW-0456">Lyase</keyword>
<dbReference type="Gene3D" id="1.20.200.10">
    <property type="entry name" value="Fumarase/aspartase (Central domain)"/>
    <property type="match status" value="1"/>
</dbReference>
<evidence type="ECO:0000259" key="4">
    <source>
        <dbReference type="Pfam" id="PF00206"/>
    </source>
</evidence>
<dbReference type="PANTHER" id="PTHR43814">
    <property type="entry name" value="ARGININOSUCCINATE LYASE"/>
    <property type="match status" value="1"/>
</dbReference>
<dbReference type="GO" id="GO:0042450">
    <property type="term" value="P:L-arginine biosynthetic process via ornithine"/>
    <property type="evidence" value="ECO:0007669"/>
    <property type="project" value="UniProtKB-UniRule"/>
</dbReference>
<dbReference type="GO" id="GO:0004056">
    <property type="term" value="F:argininosuccinate lyase activity"/>
    <property type="evidence" value="ECO:0007669"/>
    <property type="project" value="UniProtKB-UniRule"/>
</dbReference>
<comment type="pathway">
    <text evidence="1">Amino-acid biosynthesis; L-arginine biosynthesis; L-arginine from L-ornithine and carbamoyl phosphate: step 3/3.</text>
</comment>
<dbReference type="InterPro" id="IPR000362">
    <property type="entry name" value="Fumarate_lyase_fam"/>
</dbReference>
<gene>
    <name evidence="1 5" type="primary">argH</name>
    <name evidence="5" type="ORF">DDW13_04565</name>
</gene>
<evidence type="ECO:0000256" key="1">
    <source>
        <dbReference type="HAMAP-Rule" id="MF_00006"/>
    </source>
</evidence>
<sequence>MLYRKWGSSEDEVVSFTSSVDSDKEIIEEVKLTMKAHVIELYLNKIISKEIAGKIISAINDFKEIPSGYEDVHEALEDYIIKKVGEEGGWIGLGRSRNDHVATALRLKAREELLSILDEIIKLREVLLNKAEQSLDVIFPAFTHLQPAQPTTFGHYLSYIEEELYSAWEIIFSNLKLVNRSPLGSGAIVGSTVNINREREAEMLGFDDIITNTISASSSRIDLISSVSGMVILSLILSRIAEDMVIFSSMKLVRLPDNQVSTSSLMPQKRNPVTMEIMRAKAGELIGFFTSLSSIYKGLPSGYDLDMQEMNKYYWYSFDYVKNSLSVMKSLFENIEVLPSALDNSMLATDEAESISLQGIPYRKAYFEVSSKVMKGTFTPSINFKESINLKKTEGSPNPEILKNDIKKAKDRIEENKMRLNEFKTKISNKISQLKAIENDLQEGL</sequence>
<comment type="similarity">
    <text evidence="1">Belongs to the lyase 1 family. Argininosuccinate lyase subfamily.</text>
</comment>
<comment type="subcellular location">
    <subcellularLocation>
        <location evidence="1">Cytoplasm</location>
    </subcellularLocation>
</comment>
<dbReference type="InterPro" id="IPR024083">
    <property type="entry name" value="Fumarase/histidase_N"/>
</dbReference>
<dbReference type="HAMAP" id="MF_00006">
    <property type="entry name" value="Arg_succ_lyase"/>
    <property type="match status" value="1"/>
</dbReference>
<dbReference type="Gene3D" id="1.10.40.30">
    <property type="entry name" value="Fumarase/aspartase (C-terminal domain)"/>
    <property type="match status" value="1"/>
</dbReference>
<dbReference type="GO" id="GO:0005829">
    <property type="term" value="C:cytosol"/>
    <property type="evidence" value="ECO:0007669"/>
    <property type="project" value="TreeGrafter"/>
</dbReference>
<evidence type="ECO:0000256" key="2">
    <source>
        <dbReference type="NCBIfam" id="TIGR00838"/>
    </source>
</evidence>
<dbReference type="Gene3D" id="1.10.275.10">
    <property type="entry name" value="Fumarase/aspartase (N-terminal domain)"/>
    <property type="match status" value="1"/>
</dbReference>
<dbReference type="NCBIfam" id="TIGR00838">
    <property type="entry name" value="argH"/>
    <property type="match status" value="1"/>
</dbReference>
<keyword evidence="3" id="KW-0175">Coiled coil</keyword>
<name>A0A2T9X6I6_9CREN</name>
<proteinExistence type="inferred from homology"/>
<dbReference type="SUPFAM" id="SSF48557">
    <property type="entry name" value="L-aspartase-like"/>
    <property type="match status" value="1"/>
</dbReference>
<dbReference type="EMBL" id="QEFD01000134">
    <property type="protein sequence ID" value="PVU75655.1"/>
    <property type="molecule type" value="Genomic_DNA"/>
</dbReference>
<dbReference type="AlphaFoldDB" id="A0A2T9X6I6"/>
<dbReference type="Proteomes" id="UP000245638">
    <property type="component" value="Unassembled WGS sequence"/>
</dbReference>
<keyword evidence="1" id="KW-0055">Arginine biosynthesis</keyword>
<feature type="domain" description="Fumarate lyase N-terminal" evidence="4">
    <location>
        <begin position="58"/>
        <end position="287"/>
    </location>
</feature>
<organism evidence="5 6">
    <name type="scientific">Acidianus hospitalis</name>
    <dbReference type="NCBI Taxonomy" id="563177"/>
    <lineage>
        <taxon>Archaea</taxon>
        <taxon>Thermoproteota</taxon>
        <taxon>Thermoprotei</taxon>
        <taxon>Sulfolobales</taxon>
        <taxon>Sulfolobaceae</taxon>
        <taxon>Acidianus</taxon>
    </lineage>
</organism>